<organism evidence="1 2">
    <name type="scientific">Aeromonas phage Ah1</name>
    <dbReference type="NCBI Taxonomy" id="2053701"/>
    <lineage>
        <taxon>Viruses</taxon>
        <taxon>Duplodnaviria</taxon>
        <taxon>Heunggongvirae</taxon>
        <taxon>Uroviricota</taxon>
        <taxon>Caudoviricetes</taxon>
        <taxon>Pantevenvirales</taxon>
        <taxon>Straboviridae</taxon>
        <taxon>Cinqassovirus</taxon>
        <taxon>Cinqassovirus ah1</taxon>
    </lineage>
</organism>
<reference evidence="1 2" key="1">
    <citation type="submission" date="2017-10" db="EMBL/GenBank/DDBJ databases">
        <title>Antibacterial composition for extension of chilled fish shelf life and decreasing of risk of food-borne infections, bacteriophage strains for its preparation.</title>
        <authorList>
            <person name="Zulkarneev E.R."/>
            <person name="Aleshkin A.V."/>
            <person name="Rubalsky O.V."/>
            <person name="Kiseleva I.A."/>
            <person name="Rubalskii E.O."/>
            <person name="Lebedev S.N."/>
        </authorList>
    </citation>
    <scope>NUCLEOTIDE SEQUENCE [LARGE SCALE GENOMIC DNA]</scope>
</reference>
<name>A0A2H4YFG9_9CAUD</name>
<accession>A0A2H4YFG9</accession>
<dbReference type="EMBL" id="MG250483">
    <property type="protein sequence ID" value="AUE22724.1"/>
    <property type="molecule type" value="Genomic_DNA"/>
</dbReference>
<gene>
    <name evidence="1" type="ORF">Ah1_00206</name>
</gene>
<sequence>MIFEEVQIPETPAEKRNKKAWIDIGVRFLDAKKKNPSLTVKKFADDNGLKYETFGRAMRRYKDDIKEYYSAINPNKNKAQWVELGVAYLRAKEKGITISQFADDKNLNKETMSRAFRKFRDDIIIKKNLEDSMRNKSKLTAKQKYDLLKQDFNAQVKLRTRDSVQKNEKKSNEWFTDIIKKNVRGFRPNKPQIGKLYTYIYDAKHKDTLPYWDVYPLIVYLGPSLRYPGLMMGLNLHYIPPKARKDFLEELLKYASTDRITNKTSLKINWDKVKSMRGAEHMIKAYIPQRIKGGMIEIKPQDWVNVCFLPFQKFVSGPQSKSFGAQKVWKGY</sequence>
<protein>
    <submittedName>
        <fullName evidence="1">DNA end protector protein</fullName>
    </submittedName>
</protein>
<evidence type="ECO:0000313" key="1">
    <source>
        <dbReference type="EMBL" id="AUE22724.1"/>
    </source>
</evidence>
<keyword evidence="2" id="KW-1185">Reference proteome</keyword>
<dbReference type="Proteomes" id="UP000240934">
    <property type="component" value="Segment"/>
</dbReference>
<proteinExistence type="predicted"/>
<evidence type="ECO:0000313" key="2">
    <source>
        <dbReference type="Proteomes" id="UP000240934"/>
    </source>
</evidence>